<evidence type="ECO:0000313" key="7">
    <source>
        <dbReference type="EMBL" id="ERL08723.1"/>
    </source>
</evidence>
<keyword evidence="2" id="KW-0547">Nucleotide-binding</keyword>
<proteinExistence type="predicted"/>
<dbReference type="RefSeq" id="WP_021725863.1">
    <property type="nucleotide sequence ID" value="NZ_AWEZ01000043.1"/>
</dbReference>
<feature type="domain" description="Thiamin pyrophosphokinase catalytic" evidence="6">
    <location>
        <begin position="248"/>
        <end position="354"/>
    </location>
</feature>
<dbReference type="PANTHER" id="PTHR18901">
    <property type="entry name" value="2-DEOXYGLUCOSE-6-PHOSPHATE PHOSPHATASE 2"/>
    <property type="match status" value="1"/>
</dbReference>
<dbReference type="AlphaFoldDB" id="U2TRK5"/>
<dbReference type="PATRIC" id="fig|1125712.3.peg.941"/>
<dbReference type="InterPro" id="IPR023214">
    <property type="entry name" value="HAD_sf"/>
</dbReference>
<protein>
    <recommendedName>
        <fullName evidence="5">Thiamine diphosphokinase</fullName>
        <ecNumber evidence="5">2.7.6.2</ecNumber>
    </recommendedName>
</protein>
<dbReference type="InterPro" id="IPR036412">
    <property type="entry name" value="HAD-like_sf"/>
</dbReference>
<dbReference type="PRINTS" id="PR00413">
    <property type="entry name" value="HADHALOGNASE"/>
</dbReference>
<dbReference type="InterPro" id="IPR023198">
    <property type="entry name" value="PGP-like_dom2"/>
</dbReference>
<evidence type="ECO:0000256" key="3">
    <source>
        <dbReference type="ARBA" id="ARBA00022777"/>
    </source>
</evidence>
<dbReference type="SUPFAM" id="SSF56784">
    <property type="entry name" value="HAD-like"/>
    <property type="match status" value="1"/>
</dbReference>
<dbReference type="eggNOG" id="COG0637">
    <property type="taxonomic scope" value="Bacteria"/>
</dbReference>
<dbReference type="GO" id="GO:0004788">
    <property type="term" value="F:thiamine diphosphokinase activity"/>
    <property type="evidence" value="ECO:0007669"/>
    <property type="project" value="UniProtKB-UniRule"/>
</dbReference>
<keyword evidence="1 7" id="KW-0808">Transferase</keyword>
<dbReference type="NCBIfam" id="TIGR01509">
    <property type="entry name" value="HAD-SF-IA-v3"/>
    <property type="match status" value="1"/>
</dbReference>
<dbReference type="GO" id="GO:0005524">
    <property type="term" value="F:ATP binding"/>
    <property type="evidence" value="ECO:0007669"/>
    <property type="project" value="UniProtKB-KW"/>
</dbReference>
<comment type="caution">
    <text evidence="7">The sequence shown here is derived from an EMBL/GenBank/DDBJ whole genome shotgun (WGS) entry which is preliminary data.</text>
</comment>
<dbReference type="InterPro" id="IPR007371">
    <property type="entry name" value="TPK_catalytic"/>
</dbReference>
<reference evidence="7 8" key="1">
    <citation type="submission" date="2013-08" db="EMBL/GenBank/DDBJ databases">
        <authorList>
            <person name="Durkin A.S."/>
            <person name="Haft D.R."/>
            <person name="McCorrison J."/>
            <person name="Torralba M."/>
            <person name="Gillis M."/>
            <person name="Haft D.H."/>
            <person name="Methe B."/>
            <person name="Sutton G."/>
            <person name="Nelson K.E."/>
        </authorList>
    </citation>
    <scope>NUCLEOTIDE SEQUENCE [LARGE SCALE GENOMIC DNA]</scope>
    <source>
        <strain evidence="7 8">F0195</strain>
    </source>
</reference>
<accession>U2TRK5</accession>
<dbReference type="Gene3D" id="3.40.50.10240">
    <property type="entry name" value="Thiamin pyrophosphokinase, catalytic domain"/>
    <property type="match status" value="1"/>
</dbReference>
<evidence type="ECO:0000256" key="2">
    <source>
        <dbReference type="ARBA" id="ARBA00022741"/>
    </source>
</evidence>
<name>U2TRK5_9ACTN</name>
<evidence type="ECO:0000259" key="6">
    <source>
        <dbReference type="Pfam" id="PF04263"/>
    </source>
</evidence>
<dbReference type="SFLD" id="SFLDG01129">
    <property type="entry name" value="C1.5:_HAD__Beta-PGM__Phosphata"/>
    <property type="match status" value="1"/>
</dbReference>
<dbReference type="EMBL" id="AWEZ01000043">
    <property type="protein sequence ID" value="ERL08723.1"/>
    <property type="molecule type" value="Genomic_DNA"/>
</dbReference>
<dbReference type="GO" id="GO:0030975">
    <property type="term" value="F:thiamine binding"/>
    <property type="evidence" value="ECO:0007669"/>
    <property type="project" value="InterPro"/>
</dbReference>
<dbReference type="Pfam" id="PF04263">
    <property type="entry name" value="TPK_catalytic"/>
    <property type="match status" value="1"/>
</dbReference>
<sequence length="450" mass="48404">MRIEGAIFDLDGTIVDSMDVWHDVTVELLRQEGVPDEEAVFDRTEPEPVEIMCRHFHDVYGAPDSAEVMQERLLACVRDAYRTSVHLYPECERFLRELEAAGVRLCVASATSVPEVTAALVAQGIDDLFEFVISADEVGVGKEEPDIYLEACRRLGTPLGASWVFEDSPVGLASAHAAGLPTVCVFDDGGTRSLVASSAPADILVHGYGELSLSLLEDYERPAARPRGVTRVLVVDGSPQPSSPELVRRLAGESDYVIAVDRGAQTLRAAGGTPDAFCGDADSVAPETGAWARNAARRIIEFPRDKYATDLALSLDCARHEAARRGTALMLTLTCASGGRPDHALAVLGQLACLARERHASVRLVEDGFECRVLRAGGCDRWRLDATARGRTLSAIALEPDSMLSERGLKWELDQRELPPLGDEGVSNVVTSAAAEVVCHAGTLAVFLLA</sequence>
<dbReference type="InterPro" id="IPR006439">
    <property type="entry name" value="HAD-SF_hydro_IA"/>
</dbReference>
<dbReference type="Proteomes" id="UP000016638">
    <property type="component" value="Unassembled WGS sequence"/>
</dbReference>
<gene>
    <name evidence="7" type="ORF">HMPREF1316_0312</name>
</gene>
<dbReference type="InterPro" id="IPR036759">
    <property type="entry name" value="TPK_catalytic_sf"/>
</dbReference>
<keyword evidence="3 7" id="KW-0418">Kinase</keyword>
<dbReference type="NCBIfam" id="TIGR01549">
    <property type="entry name" value="HAD-SF-IA-v1"/>
    <property type="match status" value="1"/>
</dbReference>
<dbReference type="InterPro" id="IPR006282">
    <property type="entry name" value="Thi_PPkinase"/>
</dbReference>
<dbReference type="SFLD" id="SFLDS00003">
    <property type="entry name" value="Haloacid_Dehalogenase"/>
    <property type="match status" value="1"/>
</dbReference>
<organism evidence="7 8">
    <name type="scientific">Olsenella profusa F0195</name>
    <dbReference type="NCBI Taxonomy" id="1125712"/>
    <lineage>
        <taxon>Bacteria</taxon>
        <taxon>Bacillati</taxon>
        <taxon>Actinomycetota</taxon>
        <taxon>Coriobacteriia</taxon>
        <taxon>Coriobacteriales</taxon>
        <taxon>Atopobiaceae</taxon>
        <taxon>Olsenella</taxon>
    </lineage>
</organism>
<dbReference type="Gene3D" id="1.10.150.240">
    <property type="entry name" value="Putative phosphatase, domain 2"/>
    <property type="match status" value="1"/>
</dbReference>
<dbReference type="EC" id="2.7.6.2" evidence="5"/>
<dbReference type="CDD" id="cd07995">
    <property type="entry name" value="TPK"/>
    <property type="match status" value="1"/>
</dbReference>
<keyword evidence="8" id="KW-1185">Reference proteome</keyword>
<dbReference type="eggNOG" id="COG1564">
    <property type="taxonomic scope" value="Bacteria"/>
</dbReference>
<dbReference type="OrthoDB" id="9797743at2"/>
<dbReference type="GO" id="GO:0009229">
    <property type="term" value="P:thiamine diphosphate biosynthetic process"/>
    <property type="evidence" value="ECO:0007669"/>
    <property type="project" value="InterPro"/>
</dbReference>
<dbReference type="SUPFAM" id="SSF63999">
    <property type="entry name" value="Thiamin pyrophosphokinase, catalytic domain"/>
    <property type="match status" value="1"/>
</dbReference>
<dbReference type="NCBIfam" id="TIGR01378">
    <property type="entry name" value="thi_PPkinase"/>
    <property type="match status" value="1"/>
</dbReference>
<dbReference type="GO" id="GO:0016301">
    <property type="term" value="F:kinase activity"/>
    <property type="evidence" value="ECO:0007669"/>
    <property type="project" value="UniProtKB-KW"/>
</dbReference>
<dbReference type="Gene3D" id="3.40.50.1000">
    <property type="entry name" value="HAD superfamily/HAD-like"/>
    <property type="match status" value="1"/>
</dbReference>
<evidence type="ECO:0000313" key="8">
    <source>
        <dbReference type="Proteomes" id="UP000016638"/>
    </source>
</evidence>
<evidence type="ECO:0000256" key="5">
    <source>
        <dbReference type="NCBIfam" id="TIGR01378"/>
    </source>
</evidence>
<evidence type="ECO:0000256" key="1">
    <source>
        <dbReference type="ARBA" id="ARBA00022679"/>
    </source>
</evidence>
<dbReference type="PANTHER" id="PTHR18901:SF38">
    <property type="entry name" value="PSEUDOURIDINE-5'-PHOSPHATASE"/>
    <property type="match status" value="1"/>
</dbReference>
<dbReference type="Pfam" id="PF00702">
    <property type="entry name" value="Hydrolase"/>
    <property type="match status" value="1"/>
</dbReference>
<evidence type="ECO:0000256" key="4">
    <source>
        <dbReference type="ARBA" id="ARBA00022840"/>
    </source>
</evidence>
<keyword evidence="4" id="KW-0067">ATP-binding</keyword>
<dbReference type="STRING" id="1125712.HMPREF1316_0312"/>
<dbReference type="GO" id="GO:0006772">
    <property type="term" value="P:thiamine metabolic process"/>
    <property type="evidence" value="ECO:0007669"/>
    <property type="project" value="UniProtKB-UniRule"/>
</dbReference>